<feature type="transmembrane region" description="Helical" evidence="1">
    <location>
        <begin position="121"/>
        <end position="147"/>
    </location>
</feature>
<organism evidence="2 3">
    <name type="scientific">Subtercola boreus</name>
    <dbReference type="NCBI Taxonomy" id="120213"/>
    <lineage>
        <taxon>Bacteria</taxon>
        <taxon>Bacillati</taxon>
        <taxon>Actinomycetota</taxon>
        <taxon>Actinomycetes</taxon>
        <taxon>Micrococcales</taxon>
        <taxon>Microbacteriaceae</taxon>
        <taxon>Subtercola</taxon>
    </lineage>
</organism>
<keyword evidence="1" id="KW-0472">Membrane</keyword>
<comment type="caution">
    <text evidence="2">The sequence shown here is derived from an EMBL/GenBank/DDBJ whole genome shotgun (WGS) entry which is preliminary data.</text>
</comment>
<evidence type="ECO:0000313" key="3">
    <source>
        <dbReference type="Proteomes" id="UP000256709"/>
    </source>
</evidence>
<dbReference type="OrthoDB" id="5072350at2"/>
<reference evidence="2 3" key="1">
    <citation type="submission" date="2017-04" db="EMBL/GenBank/DDBJ databases">
        <title>Comparative genome analysis of Subtercola boreus.</title>
        <authorList>
            <person name="Cho Y.-J."/>
            <person name="Cho A."/>
            <person name="Kim O.-S."/>
            <person name="Lee J.-I."/>
        </authorList>
    </citation>
    <scope>NUCLEOTIDE SEQUENCE [LARGE SCALE GENOMIC DNA]</scope>
    <source>
        <strain evidence="2 3">P27444</strain>
    </source>
</reference>
<dbReference type="Proteomes" id="UP000256709">
    <property type="component" value="Unassembled WGS sequence"/>
</dbReference>
<feature type="transmembrane region" description="Helical" evidence="1">
    <location>
        <begin position="49"/>
        <end position="68"/>
    </location>
</feature>
<proteinExistence type="predicted"/>
<keyword evidence="1" id="KW-0812">Transmembrane</keyword>
<dbReference type="RefSeq" id="WP_116282588.1">
    <property type="nucleotide sequence ID" value="NZ_NBXA01000015.1"/>
</dbReference>
<dbReference type="EMBL" id="NBXA01000015">
    <property type="protein sequence ID" value="RFA13866.1"/>
    <property type="molecule type" value="Genomic_DNA"/>
</dbReference>
<dbReference type="AlphaFoldDB" id="A0A3E0VVJ6"/>
<keyword evidence="1" id="KW-1133">Transmembrane helix</keyword>
<gene>
    <name evidence="2" type="ORF">B7R21_07275</name>
</gene>
<protein>
    <submittedName>
        <fullName evidence="2">Uncharacterized protein</fullName>
    </submittedName>
</protein>
<evidence type="ECO:0000256" key="1">
    <source>
        <dbReference type="SAM" id="Phobius"/>
    </source>
</evidence>
<feature type="transmembrane region" description="Helical" evidence="1">
    <location>
        <begin position="21"/>
        <end position="43"/>
    </location>
</feature>
<name>A0A3E0VVJ6_9MICO</name>
<sequence length="172" mass="16918">MKTNDEFETTGAKRLIERRTVVRTAAWSVPAIALAIGVPAHAASGDVNVGAFTLTATSGLLGLIVPGFRLKAGTVALPVGTTVAITGNGLVNVGVIGVTGGTASANVLSPTSALYTLTSELAAGATISFLSTVSINLAFAFSAVAALPTGYMSTGAKSSAGLSCTAVLCSAT</sequence>
<evidence type="ECO:0000313" key="2">
    <source>
        <dbReference type="EMBL" id="RFA13866.1"/>
    </source>
</evidence>
<accession>A0A3E0VVJ6</accession>
<feature type="transmembrane region" description="Helical" evidence="1">
    <location>
        <begin position="75"/>
        <end position="101"/>
    </location>
</feature>